<dbReference type="InterPro" id="IPR050963">
    <property type="entry name" value="Sirohydro_Cobaltochel/CbiX"/>
</dbReference>
<dbReference type="PANTHER" id="PTHR33542">
    <property type="entry name" value="SIROHYDROCHLORIN FERROCHELATASE, CHLOROPLASTIC"/>
    <property type="match status" value="1"/>
</dbReference>
<gene>
    <name evidence="3" type="ORF">AL503_006305</name>
</gene>
<dbReference type="CDD" id="cd03416">
    <property type="entry name" value="CbiX_SirB_N"/>
    <property type="match status" value="1"/>
</dbReference>
<sequence>MKRLVANILVAHGMRKGNQNKALGEFLDRLLSDETYEYELAFIESEEKSIENTIGRLIKQGETQFKVVPLLIFSAMHYIVDVPEILSNIKKDHPEISYEISEPLGTHDYMVDLVEKRIQDVEISTSSNYAIVLIAHGSFSYTKAHDELKEFSEKMNQPVPIYCRTLYGDITFRNDLDQLWNAYDELIVVPMFLYDGRLVNKVKRLISEMDIQGTLHITPSINFDNILKEIISERLKQLTFN</sequence>
<dbReference type="GO" id="GO:0016829">
    <property type="term" value="F:lyase activity"/>
    <property type="evidence" value="ECO:0007669"/>
    <property type="project" value="UniProtKB-KW"/>
</dbReference>
<dbReference type="Pfam" id="PF01903">
    <property type="entry name" value="CbiX"/>
    <property type="match status" value="1"/>
</dbReference>
<dbReference type="Proteomes" id="UP000053523">
    <property type="component" value="Unassembled WGS sequence"/>
</dbReference>
<dbReference type="SUPFAM" id="SSF53800">
    <property type="entry name" value="Chelatase"/>
    <property type="match status" value="1"/>
</dbReference>
<proteinExistence type="predicted"/>
<reference evidence="3 4" key="1">
    <citation type="submission" date="2017-12" db="EMBL/GenBank/DDBJ databases">
        <title>FDA dAtabase for Regulatory Grade micrObial Sequences (FDA-ARGOS): Supporting development and validation of Infectious Disease Dx tests.</title>
        <authorList>
            <person name="Hoffmann M."/>
            <person name="Allard M."/>
            <person name="Evans P."/>
            <person name="Brown E."/>
            <person name="Tallon L."/>
            <person name="Sadzewicz L."/>
            <person name="Sengamalay N."/>
            <person name="Ott S."/>
            <person name="Godinez A."/>
            <person name="Nagaraj S."/>
            <person name="Vavikolanu K."/>
            <person name="Aluvathingal J."/>
            <person name="Nadendla S."/>
            <person name="Sichtig H."/>
        </authorList>
    </citation>
    <scope>NUCLEOTIDE SEQUENCE [LARGE SCALE GENOMIC DNA]</scope>
    <source>
        <strain evidence="3 4">FDAARGOS_148</strain>
    </source>
</reference>
<keyword evidence="2" id="KW-0456">Lyase</keyword>
<dbReference type="GO" id="GO:0046872">
    <property type="term" value="F:metal ion binding"/>
    <property type="evidence" value="ECO:0007669"/>
    <property type="project" value="UniProtKB-KW"/>
</dbReference>
<evidence type="ECO:0000313" key="4">
    <source>
        <dbReference type="Proteomes" id="UP000053523"/>
    </source>
</evidence>
<organism evidence="3 4">
    <name type="scientific">Staphylococcus haemolyticus</name>
    <dbReference type="NCBI Taxonomy" id="1283"/>
    <lineage>
        <taxon>Bacteria</taxon>
        <taxon>Bacillati</taxon>
        <taxon>Bacillota</taxon>
        <taxon>Bacilli</taxon>
        <taxon>Bacillales</taxon>
        <taxon>Staphylococcaceae</taxon>
        <taxon>Staphylococcus</taxon>
    </lineage>
</organism>
<evidence type="ECO:0000256" key="2">
    <source>
        <dbReference type="ARBA" id="ARBA00023239"/>
    </source>
</evidence>
<keyword evidence="1" id="KW-0479">Metal-binding</keyword>
<name>A0A2K0A5W7_STAHA</name>
<protein>
    <submittedName>
        <fullName evidence="3">Sirohydrochlorin chelatase</fullName>
    </submittedName>
</protein>
<dbReference type="InterPro" id="IPR002762">
    <property type="entry name" value="CbiX-like"/>
</dbReference>
<comment type="caution">
    <text evidence="3">The sequence shown here is derived from an EMBL/GenBank/DDBJ whole genome shotgun (WGS) entry which is preliminary data.</text>
</comment>
<evidence type="ECO:0000256" key="1">
    <source>
        <dbReference type="ARBA" id="ARBA00022723"/>
    </source>
</evidence>
<dbReference type="Gene3D" id="3.40.50.1400">
    <property type="match status" value="2"/>
</dbReference>
<accession>A0A2K0A5W7</accession>
<dbReference type="AlphaFoldDB" id="A0A2K0A5W7"/>
<evidence type="ECO:0000313" key="3">
    <source>
        <dbReference type="EMBL" id="PNN20416.1"/>
    </source>
</evidence>
<dbReference type="EMBL" id="LORN02000015">
    <property type="protein sequence ID" value="PNN20416.1"/>
    <property type="molecule type" value="Genomic_DNA"/>
</dbReference>
<dbReference type="PANTHER" id="PTHR33542:SF3">
    <property type="entry name" value="SIROHYDROCHLORIN FERROCHELATASE, CHLOROPLASTIC"/>
    <property type="match status" value="1"/>
</dbReference>